<feature type="transmembrane region" description="Helical" evidence="7">
    <location>
        <begin position="9"/>
        <end position="31"/>
    </location>
</feature>
<evidence type="ECO:0000313" key="10">
    <source>
        <dbReference type="Proteomes" id="UP000019753"/>
    </source>
</evidence>
<dbReference type="AlphaFoldDB" id="A0A021VRZ0"/>
<evidence type="ECO:0000256" key="6">
    <source>
        <dbReference type="ARBA" id="ARBA00023136"/>
    </source>
</evidence>
<proteinExistence type="inferred from homology"/>
<feature type="transmembrane region" description="Helical" evidence="7">
    <location>
        <begin position="432"/>
        <end position="458"/>
    </location>
</feature>
<feature type="domain" description="ABC transmembrane type-1" evidence="8">
    <location>
        <begin position="101"/>
        <end position="500"/>
    </location>
</feature>
<feature type="transmembrane region" description="Helical" evidence="7">
    <location>
        <begin position="230"/>
        <end position="251"/>
    </location>
</feature>
<dbReference type="RefSeq" id="WP_034224976.1">
    <property type="nucleotide sequence ID" value="NZ_AXCW01000063.1"/>
</dbReference>
<name>A0A021VRZ0_9CELL</name>
<dbReference type="Pfam" id="PF00528">
    <property type="entry name" value="BPD_transp_1"/>
    <property type="match status" value="1"/>
</dbReference>
<evidence type="ECO:0000256" key="5">
    <source>
        <dbReference type="ARBA" id="ARBA00022989"/>
    </source>
</evidence>
<evidence type="ECO:0000256" key="4">
    <source>
        <dbReference type="ARBA" id="ARBA00022692"/>
    </source>
</evidence>
<evidence type="ECO:0000256" key="3">
    <source>
        <dbReference type="ARBA" id="ARBA00022475"/>
    </source>
</evidence>
<dbReference type="PANTHER" id="PTHR43163:SF6">
    <property type="entry name" value="DIPEPTIDE TRANSPORT SYSTEM PERMEASE PROTEIN DPPB-RELATED"/>
    <property type="match status" value="1"/>
</dbReference>
<dbReference type="PANTHER" id="PTHR43163">
    <property type="entry name" value="DIPEPTIDE TRANSPORT SYSTEM PERMEASE PROTEIN DPPB-RELATED"/>
    <property type="match status" value="1"/>
</dbReference>
<feature type="transmembrane region" description="Helical" evidence="7">
    <location>
        <begin position="105"/>
        <end position="128"/>
    </location>
</feature>
<keyword evidence="3" id="KW-1003">Cell membrane</keyword>
<feature type="transmembrane region" description="Helical" evidence="7">
    <location>
        <begin position="202"/>
        <end position="224"/>
    </location>
</feature>
<evidence type="ECO:0000256" key="7">
    <source>
        <dbReference type="RuleBase" id="RU363032"/>
    </source>
</evidence>
<keyword evidence="10" id="KW-1185">Reference proteome</keyword>
<protein>
    <submittedName>
        <fullName evidence="9">ABC transporter permease</fullName>
    </submittedName>
</protein>
<dbReference type="GO" id="GO:0055085">
    <property type="term" value="P:transmembrane transport"/>
    <property type="evidence" value="ECO:0007669"/>
    <property type="project" value="InterPro"/>
</dbReference>
<organism evidence="9 10">
    <name type="scientific">Actinotalea ferrariae CF5-4</name>
    <dbReference type="NCBI Taxonomy" id="948458"/>
    <lineage>
        <taxon>Bacteria</taxon>
        <taxon>Bacillati</taxon>
        <taxon>Actinomycetota</taxon>
        <taxon>Actinomycetes</taxon>
        <taxon>Micrococcales</taxon>
        <taxon>Cellulomonadaceae</taxon>
        <taxon>Actinotalea</taxon>
    </lineage>
</organism>
<feature type="transmembrane region" description="Helical" evidence="7">
    <location>
        <begin position="175"/>
        <end position="195"/>
    </location>
</feature>
<gene>
    <name evidence="9" type="ORF">N866_17590</name>
</gene>
<dbReference type="EMBL" id="AXCW01000063">
    <property type="protein sequence ID" value="EYR63878.1"/>
    <property type="molecule type" value="Genomic_DNA"/>
</dbReference>
<reference evidence="9 10" key="1">
    <citation type="submission" date="2014-01" db="EMBL/GenBank/DDBJ databases">
        <title>Actinotalea ferrariae CF5-4.</title>
        <authorList>
            <person name="Chen F."/>
            <person name="Li Y."/>
            <person name="Wang G."/>
        </authorList>
    </citation>
    <scope>NUCLEOTIDE SEQUENCE [LARGE SCALE GENOMIC DNA]</scope>
    <source>
        <strain evidence="9 10">CF5-4</strain>
    </source>
</reference>
<evidence type="ECO:0000256" key="1">
    <source>
        <dbReference type="ARBA" id="ARBA00004651"/>
    </source>
</evidence>
<feature type="transmembrane region" description="Helical" evidence="7">
    <location>
        <begin position="374"/>
        <end position="392"/>
    </location>
</feature>
<dbReference type="InterPro" id="IPR000515">
    <property type="entry name" value="MetI-like"/>
</dbReference>
<evidence type="ECO:0000313" key="9">
    <source>
        <dbReference type="EMBL" id="EYR63878.1"/>
    </source>
</evidence>
<feature type="transmembrane region" description="Helical" evidence="7">
    <location>
        <begin position="318"/>
        <end position="338"/>
    </location>
</feature>
<dbReference type="Proteomes" id="UP000019753">
    <property type="component" value="Unassembled WGS sequence"/>
</dbReference>
<keyword evidence="2 7" id="KW-0813">Transport</keyword>
<keyword evidence="4 7" id="KW-0812">Transmembrane</keyword>
<feature type="transmembrane region" description="Helical" evidence="7">
    <location>
        <begin position="282"/>
        <end position="306"/>
    </location>
</feature>
<dbReference type="CDD" id="cd06261">
    <property type="entry name" value="TM_PBP2"/>
    <property type="match status" value="1"/>
</dbReference>
<dbReference type="OrthoDB" id="147639at2"/>
<feature type="transmembrane region" description="Helical" evidence="7">
    <location>
        <begin position="140"/>
        <end position="163"/>
    </location>
</feature>
<accession>A0A021VRZ0</accession>
<evidence type="ECO:0000259" key="8">
    <source>
        <dbReference type="PROSITE" id="PS50928"/>
    </source>
</evidence>
<feature type="transmembrane region" description="Helical" evidence="7">
    <location>
        <begin position="478"/>
        <end position="503"/>
    </location>
</feature>
<sequence length="511" mass="54852">MITFIGRRLLSSAVVLLGATFIVYMLLAYSLDFLQDLRTSTAPNKEQLIQARIDLLDLDVPPPLRYLSWLGGVAGCAIGRCDLGGSWVTGQATPDLLATAIPSSLQLMSVAVVLAILLGVTVGITSALRQYTGFDYGVTFGSFLLYSLPSFWVAVLLKLWGAIGFNDFLADPTLSWPTILAIAVVAGLIWQAVIAGDRRRRALTFAVSAVATGAVVWFVTATGWLNDPSLGPVVIALLGAGAAVAITALAAGLRNRRALWSTLTVVGIGALLWYPLQFLFPYATGLMIAGLAVVTVGVGVLVGFLYGGPDRGQSMRAAGITAFVVGFLIFVDRVMAVWEPYNNSSRVSGRPIATIGAQTPGLGGDYWVRTLDTFTHLLLPTIALTLISFAAYTRYSRASLLEVMNQDYIRTARAKGLPERVVTMRHAFRNALIPLATIIPLDIAALFGGAIITERIFAWSGMGTLFLKALENRDIDVVMGYFLVIGTMLVLANIIVDFIYAALDPRIRVNA</sequence>
<comment type="similarity">
    <text evidence="7">Belongs to the binding-protein-dependent transport system permease family.</text>
</comment>
<evidence type="ECO:0000256" key="2">
    <source>
        <dbReference type="ARBA" id="ARBA00022448"/>
    </source>
</evidence>
<feature type="transmembrane region" description="Helical" evidence="7">
    <location>
        <begin position="258"/>
        <end position="276"/>
    </location>
</feature>
<keyword evidence="5 7" id="KW-1133">Transmembrane helix</keyword>
<keyword evidence="6 7" id="KW-0472">Membrane</keyword>
<comment type="caution">
    <text evidence="9">The sequence shown here is derived from an EMBL/GenBank/DDBJ whole genome shotgun (WGS) entry which is preliminary data.</text>
</comment>
<comment type="subcellular location">
    <subcellularLocation>
        <location evidence="1 7">Cell membrane</location>
        <topology evidence="1 7">Multi-pass membrane protein</topology>
    </subcellularLocation>
</comment>
<dbReference type="GO" id="GO:0005886">
    <property type="term" value="C:plasma membrane"/>
    <property type="evidence" value="ECO:0007669"/>
    <property type="project" value="UniProtKB-SubCell"/>
</dbReference>
<dbReference type="PROSITE" id="PS50928">
    <property type="entry name" value="ABC_TM1"/>
    <property type="match status" value="1"/>
</dbReference>